<dbReference type="Proteomes" id="UP000238034">
    <property type="component" value="Unassembled WGS sequence"/>
</dbReference>
<keyword evidence="1" id="KW-0472">Membrane</keyword>
<accession>A0A2T0TXD6</accession>
<keyword evidence="1" id="KW-1133">Transmembrane helix</keyword>
<evidence type="ECO:0000313" key="3">
    <source>
        <dbReference type="Proteomes" id="UP000238034"/>
    </source>
</evidence>
<keyword evidence="3" id="KW-1185">Reference proteome</keyword>
<gene>
    <name evidence="2" type="ORF">B0I27_10950</name>
</gene>
<evidence type="ECO:0000313" key="2">
    <source>
        <dbReference type="EMBL" id="PRY50329.1"/>
    </source>
</evidence>
<feature type="transmembrane region" description="Helical" evidence="1">
    <location>
        <begin position="125"/>
        <end position="143"/>
    </location>
</feature>
<organism evidence="2 3">
    <name type="scientific">Arcticibacter pallidicorallinus</name>
    <dbReference type="NCBI Taxonomy" id="1259464"/>
    <lineage>
        <taxon>Bacteria</taxon>
        <taxon>Pseudomonadati</taxon>
        <taxon>Bacteroidota</taxon>
        <taxon>Sphingobacteriia</taxon>
        <taxon>Sphingobacteriales</taxon>
        <taxon>Sphingobacteriaceae</taxon>
        <taxon>Arcticibacter</taxon>
    </lineage>
</organism>
<proteinExistence type="predicted"/>
<comment type="caution">
    <text evidence="2">The sequence shown here is derived from an EMBL/GenBank/DDBJ whole genome shotgun (WGS) entry which is preliminary data.</text>
</comment>
<dbReference type="RefSeq" id="WP_106294349.1">
    <property type="nucleotide sequence ID" value="NZ_PVTH01000009.1"/>
</dbReference>
<sequence length="146" mass="15580">MRKLKGIISGLAGALAVNILHETIRRYDSKAPRIDLIGKEALTKSLSGIGVNPPEGKNLHQATLAGDIVSNTLYYSLIASGDINKKWMRGVMLGASAGLGALKLPKPMGLDDTPVTKNRKAEVLTVLYYTFGGLVTAATYALLTRK</sequence>
<dbReference type="AlphaFoldDB" id="A0A2T0TXD6"/>
<protein>
    <submittedName>
        <fullName evidence="2">Uncharacterized protein</fullName>
    </submittedName>
</protein>
<reference evidence="2 3" key="1">
    <citation type="submission" date="2018-03" db="EMBL/GenBank/DDBJ databases">
        <title>Genomic Encyclopedia of Type Strains, Phase III (KMG-III): the genomes of soil and plant-associated and newly described type strains.</title>
        <authorList>
            <person name="Whitman W."/>
        </authorList>
    </citation>
    <scope>NUCLEOTIDE SEQUENCE [LARGE SCALE GENOMIC DNA]</scope>
    <source>
        <strain evidence="2 3">CGMCC 1.9313</strain>
    </source>
</reference>
<dbReference type="OrthoDB" id="677977at2"/>
<name>A0A2T0TXD6_9SPHI</name>
<evidence type="ECO:0000256" key="1">
    <source>
        <dbReference type="SAM" id="Phobius"/>
    </source>
</evidence>
<dbReference type="EMBL" id="PVTH01000009">
    <property type="protein sequence ID" value="PRY50329.1"/>
    <property type="molecule type" value="Genomic_DNA"/>
</dbReference>
<keyword evidence="1" id="KW-0812">Transmembrane</keyword>